<sequence>MIRNNKQIRAEDYNVIMLSGLSLNKNSPFSHFILMMQEENECSDKREVRTMWIRIIPILFFSFTAITLMTYQGIEIFHALNDFIFNKSKLK</sequence>
<protein>
    <submittedName>
        <fullName evidence="2">Uncharacterized protein</fullName>
    </submittedName>
</protein>
<dbReference type="Proteomes" id="UP000050398">
    <property type="component" value="Unassembled WGS sequence"/>
</dbReference>
<reference evidence="2 3" key="1">
    <citation type="submission" date="2015-08" db="EMBL/GenBank/DDBJ databases">
        <title>Draft Genome Sequence of Bacillus vietnamensis UCD-SED5.</title>
        <authorList>
            <person name="Lee R.D."/>
            <person name="Jospin G."/>
            <person name="Lang J.M."/>
            <person name="Coil D.A."/>
            <person name="Eisen J.A."/>
        </authorList>
    </citation>
    <scope>NUCLEOTIDE SEQUENCE [LARGE SCALE GENOMIC DNA]</scope>
    <source>
        <strain evidence="2 3">UCD-SED5</strain>
    </source>
</reference>
<keyword evidence="1" id="KW-0472">Membrane</keyword>
<evidence type="ECO:0000313" key="2">
    <source>
        <dbReference type="EMBL" id="KPL59926.1"/>
    </source>
</evidence>
<gene>
    <name evidence="2" type="ORF">AM506_07545</name>
</gene>
<feature type="transmembrane region" description="Helical" evidence="1">
    <location>
        <begin position="55"/>
        <end position="74"/>
    </location>
</feature>
<dbReference type="AlphaFoldDB" id="A0A0P6W3D1"/>
<name>A0A0P6W3D1_9BACI</name>
<dbReference type="PATRIC" id="fig|218284.4.peg.3118"/>
<accession>A0A0P6W3D1</accession>
<organism evidence="2 3">
    <name type="scientific">Rossellomorea vietnamensis</name>
    <dbReference type="NCBI Taxonomy" id="218284"/>
    <lineage>
        <taxon>Bacteria</taxon>
        <taxon>Bacillati</taxon>
        <taxon>Bacillota</taxon>
        <taxon>Bacilli</taxon>
        <taxon>Bacillales</taxon>
        <taxon>Bacillaceae</taxon>
        <taxon>Rossellomorea</taxon>
    </lineage>
</organism>
<dbReference type="RefSeq" id="WP_060671893.1">
    <property type="nucleotide sequence ID" value="NZ_LIXZ01000005.1"/>
</dbReference>
<evidence type="ECO:0000256" key="1">
    <source>
        <dbReference type="SAM" id="Phobius"/>
    </source>
</evidence>
<evidence type="ECO:0000313" key="3">
    <source>
        <dbReference type="Proteomes" id="UP000050398"/>
    </source>
</evidence>
<keyword evidence="1" id="KW-1133">Transmembrane helix</keyword>
<proteinExistence type="predicted"/>
<keyword evidence="1" id="KW-0812">Transmembrane</keyword>
<dbReference type="OrthoDB" id="10009968at2"/>
<dbReference type="EMBL" id="LIXZ01000005">
    <property type="protein sequence ID" value="KPL59926.1"/>
    <property type="molecule type" value="Genomic_DNA"/>
</dbReference>
<comment type="caution">
    <text evidence="2">The sequence shown here is derived from an EMBL/GenBank/DDBJ whole genome shotgun (WGS) entry which is preliminary data.</text>
</comment>